<dbReference type="InterPro" id="IPR001387">
    <property type="entry name" value="Cro/C1-type_HTH"/>
</dbReference>
<evidence type="ECO:0000313" key="3">
    <source>
        <dbReference type="EMBL" id="RAW48333.1"/>
    </source>
</evidence>
<dbReference type="EMBL" id="PRKZ01000009">
    <property type="protein sequence ID" value="RAW48333.1"/>
    <property type="molecule type" value="Genomic_DNA"/>
</dbReference>
<dbReference type="InterPro" id="IPR010982">
    <property type="entry name" value="Lambda_DNA-bd_dom_sf"/>
</dbReference>
<dbReference type="Proteomes" id="UP000461506">
    <property type="component" value="Unassembled WGS sequence"/>
</dbReference>
<accession>A0A329TH27</accession>
<evidence type="ECO:0000313" key="5">
    <source>
        <dbReference type="Proteomes" id="UP000461506"/>
    </source>
</evidence>
<protein>
    <submittedName>
        <fullName evidence="2">Helix-turn-helix domain-containing protein</fullName>
    </submittedName>
</protein>
<dbReference type="GO" id="GO:0003677">
    <property type="term" value="F:DNA binding"/>
    <property type="evidence" value="ECO:0007669"/>
    <property type="project" value="InterPro"/>
</dbReference>
<feature type="domain" description="HTH cro/C1-type" evidence="1">
    <location>
        <begin position="11"/>
        <end position="65"/>
    </location>
</feature>
<dbReference type="PROSITE" id="PS50943">
    <property type="entry name" value="HTH_CROC1"/>
    <property type="match status" value="1"/>
</dbReference>
<name>A0A329TH27_9FIRM</name>
<dbReference type="Pfam" id="PF01381">
    <property type="entry name" value="HTH_3"/>
    <property type="match status" value="1"/>
</dbReference>
<dbReference type="SUPFAM" id="SSF47413">
    <property type="entry name" value="lambda repressor-like DNA-binding domains"/>
    <property type="match status" value="1"/>
</dbReference>
<gene>
    <name evidence="3" type="ORF">C4N25_11205</name>
    <name evidence="2" type="ORF">GKD95_12395</name>
</gene>
<dbReference type="EMBL" id="WKQN01000015">
    <property type="protein sequence ID" value="MSC64107.1"/>
    <property type="molecule type" value="Genomic_DNA"/>
</dbReference>
<reference evidence="2 5" key="2">
    <citation type="journal article" date="2019" name="Nat. Med.">
        <title>A library of human gut bacterial isolates paired with longitudinal multiomics data enables mechanistic microbiome research.</title>
        <authorList>
            <person name="Poyet M."/>
            <person name="Groussin M."/>
            <person name="Gibbons S.M."/>
            <person name="Avila-Pacheco J."/>
            <person name="Jiang X."/>
            <person name="Kearney S.M."/>
            <person name="Perrotta A.R."/>
            <person name="Berdy B."/>
            <person name="Zhao S."/>
            <person name="Lieberman T.D."/>
            <person name="Swanson P.K."/>
            <person name="Smith M."/>
            <person name="Roesemann S."/>
            <person name="Alexander J.E."/>
            <person name="Rich S.A."/>
            <person name="Livny J."/>
            <person name="Vlamakis H."/>
            <person name="Clish C."/>
            <person name="Bullock K."/>
            <person name="Deik A."/>
            <person name="Scott J."/>
            <person name="Pierce K.A."/>
            <person name="Xavier R.J."/>
            <person name="Alm E.J."/>
        </authorList>
    </citation>
    <scope>NUCLEOTIDE SEQUENCE [LARGE SCALE GENOMIC DNA]</scope>
    <source>
        <strain evidence="2 5">BIOML-A1</strain>
    </source>
</reference>
<organism evidence="3 4">
    <name type="scientific">Faecalibacterium prausnitzii</name>
    <dbReference type="NCBI Taxonomy" id="853"/>
    <lineage>
        <taxon>Bacteria</taxon>
        <taxon>Bacillati</taxon>
        <taxon>Bacillota</taxon>
        <taxon>Clostridia</taxon>
        <taxon>Eubacteriales</taxon>
        <taxon>Oscillospiraceae</taxon>
        <taxon>Faecalibacterium</taxon>
    </lineage>
</organism>
<evidence type="ECO:0000313" key="2">
    <source>
        <dbReference type="EMBL" id="MSC64107.1"/>
    </source>
</evidence>
<comment type="caution">
    <text evidence="3">The sequence shown here is derived from an EMBL/GenBank/DDBJ whole genome shotgun (WGS) entry which is preliminary data.</text>
</comment>
<reference evidence="3 4" key="1">
    <citation type="submission" date="2018-02" db="EMBL/GenBank/DDBJ databases">
        <title>Complete genome sequencing of Faecalibacterium prausnitzii strains isolated from the human gut.</title>
        <authorList>
            <person name="Fitzgerald B.C."/>
            <person name="Shkoporov A.N."/>
            <person name="Ross P.R."/>
            <person name="Hill C."/>
        </authorList>
    </citation>
    <scope>NUCLEOTIDE SEQUENCE [LARGE SCALE GENOMIC DNA]</scope>
    <source>
        <strain evidence="3 4">APC942/8-14-2</strain>
    </source>
</reference>
<dbReference type="SMART" id="SM00530">
    <property type="entry name" value="HTH_XRE"/>
    <property type="match status" value="1"/>
</dbReference>
<sequence>MSYSKVIGEAIRQERKKQKLSMAELGSRMGISGSLVGRYERGEENPKLGTIMRFADALNMEWAELAFLLAVAENGNAGIEAGKGMDKPDEQNENLQNMELLMLQLSPEGQRVALERVDELTQLQKYKRDAQNCSISEEKAAMLAKMVADYADKNLSEDDFEIVEHSLNGQESSHSVESVNE</sequence>
<dbReference type="Proteomes" id="UP000251634">
    <property type="component" value="Unassembled WGS sequence"/>
</dbReference>
<dbReference type="CDD" id="cd00093">
    <property type="entry name" value="HTH_XRE"/>
    <property type="match status" value="1"/>
</dbReference>
<dbReference type="RefSeq" id="WP_112116136.1">
    <property type="nucleotide sequence ID" value="NZ_PRKZ01000009.1"/>
</dbReference>
<evidence type="ECO:0000259" key="1">
    <source>
        <dbReference type="PROSITE" id="PS50943"/>
    </source>
</evidence>
<dbReference type="Gene3D" id="1.10.260.40">
    <property type="entry name" value="lambda repressor-like DNA-binding domains"/>
    <property type="match status" value="1"/>
</dbReference>
<evidence type="ECO:0000313" key="4">
    <source>
        <dbReference type="Proteomes" id="UP000251634"/>
    </source>
</evidence>
<proteinExistence type="predicted"/>
<dbReference type="AlphaFoldDB" id="A0A329TH27"/>